<keyword evidence="2" id="KW-1185">Reference proteome</keyword>
<dbReference type="Proteomes" id="UP000299102">
    <property type="component" value="Unassembled WGS sequence"/>
</dbReference>
<sequence length="375" mass="41789">MVTTLLDCPSKIRRGIEPSAGTRTSTPSNAVTHGLLRPARAGVRSGEKREQIKGKLLRAEDRGRARRWPAALCARAVQQIVLIMKYSLVTLIYPCARGRQRVTAAMCFHKTAVPSKGAIVRAASERAPASARRRRSDVSIMEIDKTEGGGKELYPSGVYGSPRNLKNLEIENKKKDVVRGEGASIVSHVVFGRRRRRTSLTYIVNQISVTTFELDKAAINSDMRWSFGMKNADVSLRTEHVPFLPEMKYPATIYSFRMRGLGTNEVNKVRTRRRRARHLAGNWADCGILYLFLKKSFVQIGIMTAVVWNYKAGKRATSRIRPGSETDNGSGVEVGNKNTCIWKAQASARGSARSASPLRARAFAQIHLYYSFEMT</sequence>
<name>A0A4C1UWH6_EUMVA</name>
<evidence type="ECO:0000313" key="2">
    <source>
        <dbReference type="Proteomes" id="UP000299102"/>
    </source>
</evidence>
<reference evidence="1 2" key="1">
    <citation type="journal article" date="2019" name="Commun. Biol.">
        <title>The bagworm genome reveals a unique fibroin gene that provides high tensile strength.</title>
        <authorList>
            <person name="Kono N."/>
            <person name="Nakamura H."/>
            <person name="Ohtoshi R."/>
            <person name="Tomita M."/>
            <person name="Numata K."/>
            <person name="Arakawa K."/>
        </authorList>
    </citation>
    <scope>NUCLEOTIDE SEQUENCE [LARGE SCALE GENOMIC DNA]</scope>
</reference>
<accession>A0A4C1UWH6</accession>
<protein>
    <submittedName>
        <fullName evidence="1">Uncharacterized protein</fullName>
    </submittedName>
</protein>
<comment type="caution">
    <text evidence="1">The sequence shown here is derived from an EMBL/GenBank/DDBJ whole genome shotgun (WGS) entry which is preliminary data.</text>
</comment>
<gene>
    <name evidence="1" type="ORF">EVAR_18141_1</name>
</gene>
<dbReference type="AlphaFoldDB" id="A0A4C1UWH6"/>
<organism evidence="1 2">
    <name type="scientific">Eumeta variegata</name>
    <name type="common">Bagworm moth</name>
    <name type="synonym">Eumeta japonica</name>
    <dbReference type="NCBI Taxonomy" id="151549"/>
    <lineage>
        <taxon>Eukaryota</taxon>
        <taxon>Metazoa</taxon>
        <taxon>Ecdysozoa</taxon>
        <taxon>Arthropoda</taxon>
        <taxon>Hexapoda</taxon>
        <taxon>Insecta</taxon>
        <taxon>Pterygota</taxon>
        <taxon>Neoptera</taxon>
        <taxon>Endopterygota</taxon>
        <taxon>Lepidoptera</taxon>
        <taxon>Glossata</taxon>
        <taxon>Ditrysia</taxon>
        <taxon>Tineoidea</taxon>
        <taxon>Psychidae</taxon>
        <taxon>Oiketicinae</taxon>
        <taxon>Eumeta</taxon>
    </lineage>
</organism>
<evidence type="ECO:0000313" key="1">
    <source>
        <dbReference type="EMBL" id="GBP30342.1"/>
    </source>
</evidence>
<proteinExistence type="predicted"/>
<dbReference type="EMBL" id="BGZK01000232">
    <property type="protein sequence ID" value="GBP30342.1"/>
    <property type="molecule type" value="Genomic_DNA"/>
</dbReference>